<organism evidence="1 2">
    <name type="scientific">Wandonia haliotis</name>
    <dbReference type="NCBI Taxonomy" id="574963"/>
    <lineage>
        <taxon>Bacteria</taxon>
        <taxon>Pseudomonadati</taxon>
        <taxon>Bacteroidota</taxon>
        <taxon>Flavobacteriia</taxon>
        <taxon>Flavobacteriales</taxon>
        <taxon>Crocinitomicaceae</taxon>
        <taxon>Wandonia</taxon>
    </lineage>
</organism>
<evidence type="ECO:0000313" key="2">
    <source>
        <dbReference type="Proteomes" id="UP001501126"/>
    </source>
</evidence>
<gene>
    <name evidence="1" type="ORF">GCM10009118_34160</name>
</gene>
<keyword evidence="2" id="KW-1185">Reference proteome</keyword>
<dbReference type="Proteomes" id="UP001501126">
    <property type="component" value="Unassembled WGS sequence"/>
</dbReference>
<comment type="caution">
    <text evidence="1">The sequence shown here is derived from an EMBL/GenBank/DDBJ whole genome shotgun (WGS) entry which is preliminary data.</text>
</comment>
<name>A0ABN1MVR3_9FLAO</name>
<dbReference type="EMBL" id="BAAAFH010000025">
    <property type="protein sequence ID" value="GAA0877006.1"/>
    <property type="molecule type" value="Genomic_DNA"/>
</dbReference>
<protein>
    <recommendedName>
        <fullName evidence="3">Lipoprotein</fullName>
    </recommendedName>
</protein>
<evidence type="ECO:0000313" key="1">
    <source>
        <dbReference type="EMBL" id="GAA0877006.1"/>
    </source>
</evidence>
<reference evidence="1 2" key="1">
    <citation type="journal article" date="2019" name="Int. J. Syst. Evol. Microbiol.">
        <title>The Global Catalogue of Microorganisms (GCM) 10K type strain sequencing project: providing services to taxonomists for standard genome sequencing and annotation.</title>
        <authorList>
            <consortium name="The Broad Institute Genomics Platform"/>
            <consortium name="The Broad Institute Genome Sequencing Center for Infectious Disease"/>
            <person name="Wu L."/>
            <person name="Ma J."/>
        </authorList>
    </citation>
    <scope>NUCLEOTIDE SEQUENCE [LARGE SCALE GENOMIC DNA]</scope>
    <source>
        <strain evidence="1 2">JCM 16083</strain>
    </source>
</reference>
<evidence type="ECO:0008006" key="3">
    <source>
        <dbReference type="Google" id="ProtNLM"/>
    </source>
</evidence>
<proteinExistence type="predicted"/>
<accession>A0ABN1MVR3</accession>
<sequence>MTACSGGIKENRKDLRLDKEERGHPEPDIPVDDYRDTFSIEQYDSLLYYDIDNFETNFLKQNKAKRILDSICLVENTHYPTSIDTVFYYRDLSNSIFQFYQASFDGKFLLEYIKSSDLGLLNELCSSCSHIENVILTKNKEYKCYFITVYVEGYSLTIQLDEKGNLIVFEVEGLFV</sequence>